<dbReference type="InterPro" id="IPR026971">
    <property type="entry name" value="CND1/NCAPD3"/>
</dbReference>
<feature type="compositionally biased region" description="Basic and acidic residues" evidence="7">
    <location>
        <begin position="1196"/>
        <end position="1214"/>
    </location>
</feature>
<feature type="compositionally biased region" description="Polar residues" evidence="7">
    <location>
        <begin position="1251"/>
        <end position="1261"/>
    </location>
</feature>
<dbReference type="Proteomes" id="UP000218231">
    <property type="component" value="Unassembled WGS sequence"/>
</dbReference>
<dbReference type="PANTHER" id="PTHR14222">
    <property type="entry name" value="CONDENSIN"/>
    <property type="match status" value="1"/>
</dbReference>
<dbReference type="OrthoDB" id="10264738at2759"/>
<dbReference type="GO" id="GO:0000779">
    <property type="term" value="C:condensed chromosome, centromeric region"/>
    <property type="evidence" value="ECO:0007669"/>
    <property type="project" value="TreeGrafter"/>
</dbReference>
<evidence type="ECO:0000256" key="4">
    <source>
        <dbReference type="ARBA" id="ARBA00023067"/>
    </source>
</evidence>
<dbReference type="GO" id="GO:0042393">
    <property type="term" value="F:histone binding"/>
    <property type="evidence" value="ECO:0007669"/>
    <property type="project" value="TreeGrafter"/>
</dbReference>
<dbReference type="InterPro" id="IPR001932">
    <property type="entry name" value="PPM-type_phosphatase-like_dom"/>
</dbReference>
<comment type="caution">
    <text evidence="9">The sequence shown here is derived from an EMBL/GenBank/DDBJ whole genome shotgun (WGS) entry which is preliminary data.</text>
</comment>
<organism evidence="9 10">
    <name type="scientific">Diploscapter pachys</name>
    <dbReference type="NCBI Taxonomy" id="2018661"/>
    <lineage>
        <taxon>Eukaryota</taxon>
        <taxon>Metazoa</taxon>
        <taxon>Ecdysozoa</taxon>
        <taxon>Nematoda</taxon>
        <taxon>Chromadorea</taxon>
        <taxon>Rhabditida</taxon>
        <taxon>Rhabditina</taxon>
        <taxon>Rhabditomorpha</taxon>
        <taxon>Rhabditoidea</taxon>
        <taxon>Rhabditidae</taxon>
        <taxon>Diploscapter</taxon>
    </lineage>
</organism>
<feature type="compositionally biased region" description="Basic and acidic residues" evidence="7">
    <location>
        <begin position="1264"/>
        <end position="1276"/>
    </location>
</feature>
<dbReference type="GO" id="GO:0007076">
    <property type="term" value="P:mitotic chromosome condensation"/>
    <property type="evidence" value="ECO:0007669"/>
    <property type="project" value="InterPro"/>
</dbReference>
<dbReference type="InterPro" id="IPR032682">
    <property type="entry name" value="Cnd1_C"/>
</dbReference>
<evidence type="ECO:0000313" key="10">
    <source>
        <dbReference type="Proteomes" id="UP000218231"/>
    </source>
</evidence>
<keyword evidence="5" id="KW-0539">Nucleus</keyword>
<keyword evidence="4" id="KW-0226">DNA condensation</keyword>
<feature type="compositionally biased region" description="Acidic residues" evidence="7">
    <location>
        <begin position="1420"/>
        <end position="1429"/>
    </location>
</feature>
<dbReference type="InterPro" id="IPR016024">
    <property type="entry name" value="ARM-type_fold"/>
</dbReference>
<gene>
    <name evidence="9" type="ORF">WR25_12678</name>
</gene>
<dbReference type="CDD" id="cd00143">
    <property type="entry name" value="PP2Cc"/>
    <property type="match status" value="1"/>
</dbReference>
<feature type="domain" description="PPM-type phosphatase" evidence="8">
    <location>
        <begin position="1484"/>
        <end position="1777"/>
    </location>
</feature>
<dbReference type="GO" id="GO:0000796">
    <property type="term" value="C:condensin complex"/>
    <property type="evidence" value="ECO:0007669"/>
    <property type="project" value="TreeGrafter"/>
</dbReference>
<dbReference type="FunFam" id="3.60.40.10:FF:000156">
    <property type="entry name" value="Integrin-linked kinase-associated serine/threonine phosphatase 2C"/>
    <property type="match status" value="1"/>
</dbReference>
<feature type="compositionally biased region" description="Acidic residues" evidence="7">
    <location>
        <begin position="197"/>
        <end position="206"/>
    </location>
</feature>
<dbReference type="SUPFAM" id="SSF81606">
    <property type="entry name" value="PP2C-like"/>
    <property type="match status" value="1"/>
</dbReference>
<evidence type="ECO:0000256" key="3">
    <source>
        <dbReference type="ARBA" id="ARBA00022776"/>
    </source>
</evidence>
<feature type="compositionally biased region" description="Basic and acidic residues" evidence="7">
    <location>
        <begin position="1347"/>
        <end position="1357"/>
    </location>
</feature>
<feature type="compositionally biased region" description="Low complexity" evidence="7">
    <location>
        <begin position="1336"/>
        <end position="1346"/>
    </location>
</feature>
<protein>
    <recommendedName>
        <fullName evidence="8">PPM-type phosphatase domain-containing protein</fullName>
    </recommendedName>
</protein>
<dbReference type="GO" id="GO:0010032">
    <property type="term" value="P:meiotic chromosome condensation"/>
    <property type="evidence" value="ECO:0007669"/>
    <property type="project" value="TreeGrafter"/>
</dbReference>
<dbReference type="STRING" id="2018661.A0A2A2LCP0"/>
<evidence type="ECO:0000259" key="8">
    <source>
        <dbReference type="PROSITE" id="PS51746"/>
    </source>
</evidence>
<evidence type="ECO:0000256" key="6">
    <source>
        <dbReference type="ARBA" id="ARBA00023306"/>
    </source>
</evidence>
<feature type="region of interest" description="Disordered" evidence="7">
    <location>
        <begin position="1192"/>
        <end position="1484"/>
    </location>
</feature>
<dbReference type="PANTHER" id="PTHR14222:SF1">
    <property type="entry name" value="CONDENSIN-2 COMPLEX SUBUNIT D3"/>
    <property type="match status" value="1"/>
</dbReference>
<feature type="compositionally biased region" description="Basic and acidic residues" evidence="7">
    <location>
        <begin position="1459"/>
        <end position="1471"/>
    </location>
</feature>
<dbReference type="InterPro" id="IPR011989">
    <property type="entry name" value="ARM-like"/>
</dbReference>
<keyword evidence="10" id="KW-1185">Reference proteome</keyword>
<feature type="compositionally biased region" description="Polar residues" evidence="7">
    <location>
        <begin position="1396"/>
        <end position="1406"/>
    </location>
</feature>
<keyword evidence="2" id="KW-0132">Cell division</keyword>
<feature type="region of interest" description="Disordered" evidence="7">
    <location>
        <begin position="769"/>
        <end position="801"/>
    </location>
</feature>
<accession>A0A2A2LCP0</accession>
<dbReference type="EMBL" id="LIAE01006911">
    <property type="protein sequence ID" value="PAV83904.1"/>
    <property type="molecule type" value="Genomic_DNA"/>
</dbReference>
<dbReference type="Gene3D" id="1.25.10.10">
    <property type="entry name" value="Leucine-rich Repeat Variant"/>
    <property type="match status" value="2"/>
</dbReference>
<evidence type="ECO:0000256" key="7">
    <source>
        <dbReference type="SAM" id="MobiDB-lite"/>
    </source>
</evidence>
<feature type="region of interest" description="Disordered" evidence="7">
    <location>
        <begin position="195"/>
        <end position="281"/>
    </location>
</feature>
<reference evidence="9 10" key="1">
    <citation type="journal article" date="2017" name="Curr. Biol.">
        <title>Genome architecture and evolution of a unichromosomal asexual nematode.</title>
        <authorList>
            <person name="Fradin H."/>
            <person name="Zegar C."/>
            <person name="Gutwein M."/>
            <person name="Lucas J."/>
            <person name="Kovtun M."/>
            <person name="Corcoran D."/>
            <person name="Baugh L.R."/>
            <person name="Kiontke K."/>
            <person name="Gunsalus K."/>
            <person name="Fitch D.H."/>
            <person name="Piano F."/>
        </authorList>
    </citation>
    <scope>NUCLEOTIDE SEQUENCE [LARGE SCALE GENOMIC DNA]</scope>
    <source>
        <strain evidence="9">PF1309</strain>
    </source>
</reference>
<feature type="compositionally biased region" description="Acidic residues" evidence="7">
    <location>
        <begin position="249"/>
        <end position="262"/>
    </location>
</feature>
<evidence type="ECO:0000313" key="9">
    <source>
        <dbReference type="EMBL" id="PAV83904.1"/>
    </source>
</evidence>
<proteinExistence type="predicted"/>
<evidence type="ECO:0000256" key="1">
    <source>
        <dbReference type="ARBA" id="ARBA00004123"/>
    </source>
</evidence>
<keyword evidence="3" id="KW-0498">Mitosis</keyword>
<evidence type="ECO:0000256" key="2">
    <source>
        <dbReference type="ARBA" id="ARBA00022618"/>
    </source>
</evidence>
<dbReference type="GO" id="GO:0051301">
    <property type="term" value="P:cell division"/>
    <property type="evidence" value="ECO:0007669"/>
    <property type="project" value="UniProtKB-KW"/>
</dbReference>
<dbReference type="Pfam" id="PF00481">
    <property type="entry name" value="PP2C"/>
    <property type="match status" value="1"/>
</dbReference>
<name>A0A2A2LCP0_9BILA</name>
<keyword evidence="6" id="KW-0131">Cell cycle</keyword>
<dbReference type="SMART" id="SM00332">
    <property type="entry name" value="PP2Cc"/>
    <property type="match status" value="1"/>
</dbReference>
<dbReference type="GO" id="GO:0005634">
    <property type="term" value="C:nucleus"/>
    <property type="evidence" value="ECO:0007669"/>
    <property type="project" value="UniProtKB-SubCell"/>
</dbReference>
<dbReference type="Pfam" id="PF12717">
    <property type="entry name" value="Cnd1"/>
    <property type="match status" value="1"/>
</dbReference>
<feature type="region of interest" description="Disordered" evidence="7">
    <location>
        <begin position="348"/>
        <end position="387"/>
    </location>
</feature>
<dbReference type="InterPro" id="IPR036457">
    <property type="entry name" value="PPM-type-like_dom_sf"/>
</dbReference>
<evidence type="ECO:0000256" key="5">
    <source>
        <dbReference type="ARBA" id="ARBA00023242"/>
    </source>
</evidence>
<feature type="compositionally biased region" description="Basic and acidic residues" evidence="7">
    <location>
        <begin position="1367"/>
        <end position="1379"/>
    </location>
</feature>
<dbReference type="PROSITE" id="PS51746">
    <property type="entry name" value="PPM_2"/>
    <property type="match status" value="1"/>
</dbReference>
<sequence length="1784" mass="202074">MSTFLNFEILFQVNFAQNLKAFEKLTAFSDRAFALMQRYLDNGHSAGGILAYSHFVMPRLLHLTIDNSLVPSTSSIPVSMTVTKDLIVAFVKERIERDAVDEEEFRSIKMILANVVDKCADRADYRSKVTNAFVQVFYLLPRNVQQGTIQNLFFLSRLDKASCRSFIVEMLPQLLAIQELDQLFVLKVRDGNIKEEPQDEEMDATDLGETARDDSSGMNRSGEQAEDGTTKRKKSNKNGGDGEERDNPLSDDELDEADESENERDKDKHNEKKNKKKTSIIPSIDPGEFVYRTLVQYLVDKVPSVRAKALVQLETLIAKPQLRQNLMKMAARMLKENSAMFLGMHKEEKRGIPKSRHGRQGETATPEPDEEELPAEVIRNRASNDDEEEKGEISNLIFYLMSEAADDEKTLVRKAALFPIRAYFRVTNEDPELRKLLKILKNRSMDSALSVRKQAAEVINDILDTQPFFREKIVKTWLKSIMPMVCDRENGAKELSTKLIFERLCLPFQANEVNDCNWALLKQMRQEEGFRRYLVRVLDEQSKQDRVSDALVRGVERQLQAADEPDRIDSLWMLLADLCLMQAKISLSAWQTMDYSDDAVMSRAVHIVKVLSRTCDRLKPEEKEELAQQLQKLLIEFRLGIPLIKPVYVCLATLLDAVTEKGKGKGKLQQFGKDLLIACRKKLADAISFTLTLDKSAEGKIDDVTLLRVLDSIAEALQFSPALYAGCSKLLEGLQQIMSSGCLVADYQSQVVNAHIPDVEMVSSQPWQIPTAHRPSSTSGQRHDPPTSSRASGSQVNSQKNPKEGFYWSEKLNLEIPTAIGVTEKLLTQPVRSYCAVAIGKVCILDQKFAKVMVPAFVRQLQTNPDHLIRSNIVIVLGDLCVRFTSLVNRYSAIIAGCLRDRSALVKMQTLQTLTFLIKEQFLIFKGEIMYQLVAMTLDADKHIRKYASFCLTKVLMPQFPMMFRNHFIECLVYFNQIPRGFMPGSELNEEDVLLDKSAMFNLAGKRQRDNRVSLYRFMIQTFNDTMRFEIMAHLCDQVLAKLRTQINLGKMSLTDPRVNELLADIFIILSMDEIRLKMDMGKNPNAGADDEEEIIPERVEKVVKKALTEAFMRATLENVMPPLFDIKRMLYNSRSPLIRLCIYAIKSIVEQFSGELDEFFAGNEDLREEYAFDLHRYKVRMKMTMGFQEMGKMQKAAEERHRLEKERQRESRQTEQTQRGHSQGDDGASQVGGVAEPVQGAEVVEDPDKTQTPNEENAQNADVEMRNENAEERRQHGQNVEKTAIEPEEAQEKLTEGNGRSQQNQDEQMDVDQESLDVTLQIPQPTAEKEKDQNEAGNGQEQGQAETEKEQLQQEDEKMEEEEEGNEQKGQDRQEKLNENSPDADDIDDRAISTPIKNILSSNMQRALPLDRKRVPSLYDDEEGEGQNESEQAGPAAAKKPRDEPPVQSDAESSSNGRNKEDEIKEEKQIIESGDVPNKDPSLFSVIGTRKGEREDMQDAHLAIDHFEFECKGVKRSALYAIFDGHSGARAAEFCRDKLPNVLKKKLSSYDDVSNLEKSLKKIFTESFKAIDDGFLNIARSNKPVWRDGATATVIFLLNNVIYVSNLGDSRAVVGRVKSETPGIEQSKEEKEKMSAIQLSIDHNPSAYDERMRIQKTGATVKDGRVNGIIEVSRSIGDGAYKSLGVSCIPDMKRLTLTQNDRLLIVACDGLWKTFDNEEAIKFALDKVSEFEKSDIAEELGERREQTVWRLAAESMAAEAVKRKCGDNVSVLLLPLSPYISIA</sequence>
<dbReference type="Gene3D" id="3.60.40.10">
    <property type="entry name" value="PPM-type phosphatase domain"/>
    <property type="match status" value="1"/>
</dbReference>
<feature type="compositionally biased region" description="Polar residues" evidence="7">
    <location>
        <begin position="769"/>
        <end position="800"/>
    </location>
</feature>
<dbReference type="SUPFAM" id="SSF48371">
    <property type="entry name" value="ARM repeat"/>
    <property type="match status" value="1"/>
</dbReference>
<comment type="subcellular location">
    <subcellularLocation>
        <location evidence="1">Nucleus</location>
    </subcellularLocation>
</comment>